<feature type="transmembrane region" description="Helical" evidence="9">
    <location>
        <begin position="66"/>
        <end position="86"/>
    </location>
</feature>
<evidence type="ECO:0000313" key="10">
    <source>
        <dbReference type="EMBL" id="KAK9422897.1"/>
    </source>
</evidence>
<accession>A0ABR2V7L0</accession>
<reference evidence="10 11" key="1">
    <citation type="journal article" date="2024" name="J. Plant Pathol.">
        <title>Sequence and assembly of the genome of Seiridium unicorne, isolate CBS 538.82, causal agent of cypress canker disease.</title>
        <authorList>
            <person name="Scali E."/>
            <person name="Rocca G.D."/>
            <person name="Danti R."/>
            <person name="Garbelotto M."/>
            <person name="Barberini S."/>
            <person name="Baroncelli R."/>
            <person name="Emiliani G."/>
        </authorList>
    </citation>
    <scope>NUCLEOTIDE SEQUENCE [LARGE SCALE GENOMIC DNA]</scope>
    <source>
        <strain evidence="10 11">BM-138-508</strain>
    </source>
</reference>
<feature type="region of interest" description="Disordered" evidence="8">
    <location>
        <begin position="1"/>
        <end position="21"/>
    </location>
</feature>
<keyword evidence="4 9" id="KW-0812">Transmembrane</keyword>
<comment type="caution">
    <text evidence="10">The sequence shown here is derived from an EMBL/GenBank/DDBJ whole genome shotgun (WGS) entry which is preliminary data.</text>
</comment>
<sequence length="513" mass="55799">MGRSQGSDEKPKSTIDDTEAQTGTVEEIHQGFWAKTRTWAGKIGVEEFGIEPIPSGMRTNQHPRELFTFFFAANCNMATLATGYLATTTYALGWWDSFLCILFFNLLGGLLPGLAAVLGPKLGLRTMIIPRYFFGWWPAKIFAILNIINQLGWGVVNGISGAVVLYDVGDGRMPLSVSVLVLGLVAMILGLLGYRVIHIYDKYSWPVFLVSFIIVAGFGARHFANVPMGSGALEAADVLSFSTAIIGFQAAWMPLAADYGVYMKENISGWTSFGWAYGGLVSSQVLMELLGAAIGTLSLSDDPLFTDAYESGGIGGLIGAVFKGMGSGVEGFGKFLEVLLALSTVAVIITNVYSVGLAVQMVSTKLLIMPRFAWSLLGSVVFLACAIAGREYLSEVMEDFLLVCAYWIVPFGAVFLTEQLIFRRGYAYDITAWSDSTRLPYGIAASVTWIIGTVLSILCMSQTWWIGPIAAAIPGSPYGTDISWILAFSVCTVVYIPLRRWEQKSIYRGQQSY</sequence>
<gene>
    <name evidence="10" type="ORF">SUNI508_04564</name>
</gene>
<feature type="compositionally biased region" description="Basic and acidic residues" evidence="8">
    <location>
        <begin position="1"/>
        <end position="15"/>
    </location>
</feature>
<feature type="transmembrane region" description="Helical" evidence="9">
    <location>
        <begin position="400"/>
        <end position="422"/>
    </location>
</feature>
<feature type="transmembrane region" description="Helical" evidence="9">
    <location>
        <begin position="371"/>
        <end position="388"/>
    </location>
</feature>
<evidence type="ECO:0000256" key="9">
    <source>
        <dbReference type="SAM" id="Phobius"/>
    </source>
</evidence>
<keyword evidence="11" id="KW-1185">Reference proteome</keyword>
<protein>
    <submittedName>
        <fullName evidence="10">NCS1 nucleoside transporter</fullName>
    </submittedName>
</protein>
<feature type="transmembrane region" description="Helical" evidence="9">
    <location>
        <begin position="338"/>
        <end position="359"/>
    </location>
</feature>
<dbReference type="PIRSF" id="PIRSF002744">
    <property type="entry name" value="Pur-cyt_permease"/>
    <property type="match status" value="1"/>
</dbReference>
<evidence type="ECO:0000256" key="7">
    <source>
        <dbReference type="PIRNR" id="PIRNR002744"/>
    </source>
</evidence>
<keyword evidence="5 9" id="KW-1133">Transmembrane helix</keyword>
<evidence type="ECO:0000256" key="8">
    <source>
        <dbReference type="SAM" id="MobiDB-lite"/>
    </source>
</evidence>
<evidence type="ECO:0000256" key="3">
    <source>
        <dbReference type="ARBA" id="ARBA00022448"/>
    </source>
</evidence>
<evidence type="ECO:0000256" key="2">
    <source>
        <dbReference type="ARBA" id="ARBA00008974"/>
    </source>
</evidence>
<feature type="transmembrane region" description="Helical" evidence="9">
    <location>
        <begin position="92"/>
        <end position="120"/>
    </location>
</feature>
<feature type="transmembrane region" description="Helical" evidence="9">
    <location>
        <begin position="132"/>
        <end position="153"/>
    </location>
</feature>
<evidence type="ECO:0000256" key="4">
    <source>
        <dbReference type="ARBA" id="ARBA00022692"/>
    </source>
</evidence>
<dbReference type="EMBL" id="JARVKF010000101">
    <property type="protein sequence ID" value="KAK9422897.1"/>
    <property type="molecule type" value="Genomic_DNA"/>
</dbReference>
<dbReference type="PANTHER" id="PTHR31806">
    <property type="entry name" value="PURINE-CYTOSINE PERMEASE FCY2-RELATED"/>
    <property type="match status" value="1"/>
</dbReference>
<comment type="subcellular location">
    <subcellularLocation>
        <location evidence="1">Membrane</location>
        <topology evidence="1">Multi-pass membrane protein</topology>
    </subcellularLocation>
</comment>
<feature type="transmembrane region" description="Helical" evidence="9">
    <location>
        <begin position="205"/>
        <end position="224"/>
    </location>
</feature>
<dbReference type="Pfam" id="PF02133">
    <property type="entry name" value="Transp_cyt_pur"/>
    <property type="match status" value="1"/>
</dbReference>
<dbReference type="InterPro" id="IPR026030">
    <property type="entry name" value="Pur-cyt_permease_Fcy2/21/22"/>
</dbReference>
<feature type="transmembrane region" description="Helical" evidence="9">
    <location>
        <begin position="478"/>
        <end position="498"/>
    </location>
</feature>
<organism evidence="10 11">
    <name type="scientific">Seiridium unicorne</name>
    <dbReference type="NCBI Taxonomy" id="138068"/>
    <lineage>
        <taxon>Eukaryota</taxon>
        <taxon>Fungi</taxon>
        <taxon>Dikarya</taxon>
        <taxon>Ascomycota</taxon>
        <taxon>Pezizomycotina</taxon>
        <taxon>Sordariomycetes</taxon>
        <taxon>Xylariomycetidae</taxon>
        <taxon>Amphisphaeriales</taxon>
        <taxon>Sporocadaceae</taxon>
        <taxon>Seiridium</taxon>
    </lineage>
</organism>
<feature type="transmembrane region" description="Helical" evidence="9">
    <location>
        <begin position="244"/>
        <end position="262"/>
    </location>
</feature>
<feature type="transmembrane region" description="Helical" evidence="9">
    <location>
        <begin position="274"/>
        <end position="297"/>
    </location>
</feature>
<dbReference type="PANTHER" id="PTHR31806:SF1">
    <property type="entry name" value="PURINE-CYTOSINE PERMEASE FCY2-RELATED"/>
    <property type="match status" value="1"/>
</dbReference>
<proteinExistence type="inferred from homology"/>
<keyword evidence="6 7" id="KW-0472">Membrane</keyword>
<evidence type="ECO:0000256" key="5">
    <source>
        <dbReference type="ARBA" id="ARBA00022989"/>
    </source>
</evidence>
<dbReference type="Proteomes" id="UP001408356">
    <property type="component" value="Unassembled WGS sequence"/>
</dbReference>
<comment type="similarity">
    <text evidence="2 7">Belongs to the purine-cytosine permease (2.A.39) family.</text>
</comment>
<evidence type="ECO:0000313" key="11">
    <source>
        <dbReference type="Proteomes" id="UP001408356"/>
    </source>
</evidence>
<feature type="transmembrane region" description="Helical" evidence="9">
    <location>
        <begin position="443"/>
        <end position="466"/>
    </location>
</feature>
<feature type="transmembrane region" description="Helical" evidence="9">
    <location>
        <begin position="173"/>
        <end position="193"/>
    </location>
</feature>
<dbReference type="Gene3D" id="1.10.4160.10">
    <property type="entry name" value="Hydantoin permease"/>
    <property type="match status" value="1"/>
</dbReference>
<dbReference type="InterPro" id="IPR001248">
    <property type="entry name" value="Pur-cyt_permease"/>
</dbReference>
<name>A0ABR2V7L0_9PEZI</name>
<evidence type="ECO:0000256" key="6">
    <source>
        <dbReference type="ARBA" id="ARBA00023136"/>
    </source>
</evidence>
<evidence type="ECO:0000256" key="1">
    <source>
        <dbReference type="ARBA" id="ARBA00004141"/>
    </source>
</evidence>
<keyword evidence="3 7" id="KW-0813">Transport</keyword>